<protein>
    <submittedName>
        <fullName evidence="2">Uncharacterized protein</fullName>
    </submittedName>
</protein>
<gene>
    <name evidence="2" type="ORF">FHX42_001231</name>
</gene>
<proteinExistence type="predicted"/>
<dbReference type="Proteomes" id="UP000569329">
    <property type="component" value="Unassembled WGS sequence"/>
</dbReference>
<reference evidence="2 3" key="1">
    <citation type="submission" date="2020-07" db="EMBL/GenBank/DDBJ databases">
        <title>Sequencing the genomes of 1000 actinobacteria strains.</title>
        <authorList>
            <person name="Klenk H.-P."/>
        </authorList>
    </citation>
    <scope>NUCLEOTIDE SEQUENCE [LARGE SCALE GENOMIC DNA]</scope>
    <source>
        <strain evidence="2 3">DSM 45975</strain>
    </source>
</reference>
<evidence type="ECO:0000313" key="3">
    <source>
        <dbReference type="Proteomes" id="UP000569329"/>
    </source>
</evidence>
<feature type="region of interest" description="Disordered" evidence="1">
    <location>
        <begin position="42"/>
        <end position="72"/>
    </location>
</feature>
<dbReference type="RefSeq" id="WP_182543111.1">
    <property type="nucleotide sequence ID" value="NZ_JACGWZ010000001.1"/>
</dbReference>
<accession>A0A839DPH8</accession>
<evidence type="ECO:0000256" key="1">
    <source>
        <dbReference type="SAM" id="MobiDB-lite"/>
    </source>
</evidence>
<dbReference type="EMBL" id="JACGWZ010000001">
    <property type="protein sequence ID" value="MBA8823902.1"/>
    <property type="molecule type" value="Genomic_DNA"/>
</dbReference>
<keyword evidence="3" id="KW-1185">Reference proteome</keyword>
<organism evidence="2 3">
    <name type="scientific">Halosaccharopolyspora lacisalsi</name>
    <dbReference type="NCBI Taxonomy" id="1000566"/>
    <lineage>
        <taxon>Bacteria</taxon>
        <taxon>Bacillati</taxon>
        <taxon>Actinomycetota</taxon>
        <taxon>Actinomycetes</taxon>
        <taxon>Pseudonocardiales</taxon>
        <taxon>Pseudonocardiaceae</taxon>
        <taxon>Halosaccharopolyspora</taxon>
    </lineage>
</organism>
<sequence>MQESRIRLDDTDSRCYQTSTVTSIDSLSAVCRADVPHGPWKLRTGRMSADPAEHDNQGAEIVPFAPPPGRGG</sequence>
<evidence type="ECO:0000313" key="2">
    <source>
        <dbReference type="EMBL" id="MBA8823902.1"/>
    </source>
</evidence>
<name>A0A839DPH8_9PSEU</name>
<dbReference type="AlphaFoldDB" id="A0A839DPH8"/>
<comment type="caution">
    <text evidence="2">The sequence shown here is derived from an EMBL/GenBank/DDBJ whole genome shotgun (WGS) entry which is preliminary data.</text>
</comment>